<protein>
    <submittedName>
        <fullName evidence="2">Uncharacterized protein</fullName>
    </submittedName>
</protein>
<keyword evidence="1" id="KW-0812">Transmembrane</keyword>
<dbReference type="Pfam" id="PF19059">
    <property type="entry name" value="DUF5755"/>
    <property type="match status" value="1"/>
</dbReference>
<evidence type="ECO:0000256" key="1">
    <source>
        <dbReference type="SAM" id="Phobius"/>
    </source>
</evidence>
<evidence type="ECO:0000313" key="2">
    <source>
        <dbReference type="EMBL" id="QHT26601.1"/>
    </source>
</evidence>
<dbReference type="AlphaFoldDB" id="A0A6C0ED90"/>
<accession>A0A6C0ED90</accession>
<keyword evidence="1" id="KW-1133">Transmembrane helix</keyword>
<dbReference type="EMBL" id="MN739799">
    <property type="protein sequence ID" value="QHT26601.1"/>
    <property type="molecule type" value="Genomic_DNA"/>
</dbReference>
<sequence length="202" mass="24675">MAHYNYFPTNYIIILFSLIFILTVYYIHVDKKNHINEIDYKYTDTLIDKVKKLLLNLQFEQSDKREYLEKRDEKVLYDDFYPPERRLPEYQYPFNNIKKKIWNIPTNGYPDNYQLMGIVIRSNTETAYNLFGRQKYPRSNQYEYYVEGQMHNTKIKIPIKVKGDREIYNKQEIHIHGTDPSKGPFIVELYDYDLPRYNPYDY</sequence>
<proteinExistence type="predicted"/>
<dbReference type="InterPro" id="IPR043929">
    <property type="entry name" value="DUF5755"/>
</dbReference>
<keyword evidence="1" id="KW-0472">Membrane</keyword>
<feature type="transmembrane region" description="Helical" evidence="1">
    <location>
        <begin position="6"/>
        <end position="27"/>
    </location>
</feature>
<name>A0A6C0ED90_9ZZZZ</name>
<reference evidence="2" key="1">
    <citation type="journal article" date="2020" name="Nature">
        <title>Giant virus diversity and host interactions through global metagenomics.</title>
        <authorList>
            <person name="Schulz F."/>
            <person name="Roux S."/>
            <person name="Paez-Espino D."/>
            <person name="Jungbluth S."/>
            <person name="Walsh D.A."/>
            <person name="Denef V.J."/>
            <person name="McMahon K.D."/>
            <person name="Konstantinidis K.T."/>
            <person name="Eloe-Fadrosh E.A."/>
            <person name="Kyrpides N.C."/>
            <person name="Woyke T."/>
        </authorList>
    </citation>
    <scope>NUCLEOTIDE SEQUENCE</scope>
    <source>
        <strain evidence="2">GVMAG-M-3300023179-2</strain>
    </source>
</reference>
<organism evidence="2">
    <name type="scientific">viral metagenome</name>
    <dbReference type="NCBI Taxonomy" id="1070528"/>
    <lineage>
        <taxon>unclassified sequences</taxon>
        <taxon>metagenomes</taxon>
        <taxon>organismal metagenomes</taxon>
    </lineage>
</organism>